<dbReference type="HAMAP" id="MF_01929">
    <property type="entry name" value="PurE_classI"/>
    <property type="match status" value="1"/>
</dbReference>
<evidence type="ECO:0000256" key="9">
    <source>
        <dbReference type="ARBA" id="ARBA00022840"/>
    </source>
</evidence>
<dbReference type="InterPro" id="IPR013815">
    <property type="entry name" value="ATP_grasp_subdomain_1"/>
</dbReference>
<protein>
    <recommendedName>
        <fullName evidence="5 11">Phosphoribosylaminoimidazole carboxylase</fullName>
        <ecNumber evidence="4 11">4.1.1.21</ecNumber>
    </recommendedName>
</protein>
<evidence type="ECO:0000256" key="10">
    <source>
        <dbReference type="ARBA" id="ARBA00023239"/>
    </source>
</evidence>
<evidence type="ECO:0000313" key="14">
    <source>
        <dbReference type="Proteomes" id="UP000317494"/>
    </source>
</evidence>
<gene>
    <name evidence="13" type="primary">ADE2</name>
    <name evidence="13" type="ORF">SeMB42_g04973</name>
</gene>
<evidence type="ECO:0000256" key="11">
    <source>
        <dbReference type="PIRNR" id="PIRNR001340"/>
    </source>
</evidence>
<keyword evidence="7 11" id="KW-0658">Purine biosynthesis</keyword>
<dbReference type="NCBIfam" id="TIGR01162">
    <property type="entry name" value="purE"/>
    <property type="match status" value="1"/>
</dbReference>
<reference evidence="13 14" key="1">
    <citation type="journal article" date="2019" name="Sci. Rep.">
        <title>Comparative genomics of chytrid fungi reveal insights into the obligate biotrophic and pathogenic lifestyle of Synchytrium endobioticum.</title>
        <authorList>
            <person name="van de Vossenberg B.T.L.H."/>
            <person name="Warris S."/>
            <person name="Nguyen H.D.T."/>
            <person name="van Gent-Pelzer M.P.E."/>
            <person name="Joly D.L."/>
            <person name="van de Geest H.C."/>
            <person name="Bonants P.J.M."/>
            <person name="Smith D.S."/>
            <person name="Levesque C.A."/>
            <person name="van der Lee T.A.J."/>
        </authorList>
    </citation>
    <scope>NUCLEOTIDE SEQUENCE [LARGE SCALE GENOMIC DNA]</scope>
    <source>
        <strain evidence="13 14">MB42</strain>
    </source>
</reference>
<dbReference type="SUPFAM" id="SSF52440">
    <property type="entry name" value="PreATP-grasp domain"/>
    <property type="match status" value="1"/>
</dbReference>
<dbReference type="InterPro" id="IPR054350">
    <property type="entry name" value="PurT/PurK_preATP-grasp"/>
</dbReference>
<evidence type="ECO:0000256" key="1">
    <source>
        <dbReference type="ARBA" id="ARBA00001244"/>
    </source>
</evidence>
<evidence type="ECO:0000256" key="2">
    <source>
        <dbReference type="ARBA" id="ARBA00004747"/>
    </source>
</evidence>
<comment type="similarity">
    <text evidence="3 11">In the C-terminal section; belongs to the AIR carboxylase family. Class I subfamily.</text>
</comment>
<dbReference type="InterPro" id="IPR016301">
    <property type="entry name" value="Ade2_fungi/plant"/>
</dbReference>
<dbReference type="UniPathway" id="UPA00074">
    <property type="reaction ID" value="UER00130"/>
</dbReference>
<keyword evidence="9 11" id="KW-0067">ATP-binding</keyword>
<dbReference type="VEuPathDB" id="FungiDB:SeMB42_g04973"/>
<comment type="catalytic activity">
    <reaction evidence="1 11">
        <text>5-amino-1-(5-phospho-D-ribosyl)imidazole-4-carboxylate + H(+) = 5-amino-1-(5-phospho-beta-D-ribosyl)imidazole + CO2</text>
        <dbReference type="Rhea" id="RHEA:10792"/>
        <dbReference type="ChEBI" id="CHEBI:15378"/>
        <dbReference type="ChEBI" id="CHEBI:16526"/>
        <dbReference type="ChEBI" id="CHEBI:77657"/>
        <dbReference type="ChEBI" id="CHEBI:137981"/>
        <dbReference type="EC" id="4.1.1.21"/>
    </reaction>
</comment>
<evidence type="ECO:0000256" key="8">
    <source>
        <dbReference type="ARBA" id="ARBA00022793"/>
    </source>
</evidence>
<dbReference type="AlphaFoldDB" id="A0A507CUJ2"/>
<evidence type="ECO:0000256" key="3">
    <source>
        <dbReference type="ARBA" id="ARBA00006114"/>
    </source>
</evidence>
<dbReference type="Pfam" id="PF22660">
    <property type="entry name" value="RS_preATP-grasp-like"/>
    <property type="match status" value="1"/>
</dbReference>
<evidence type="ECO:0000313" key="13">
    <source>
        <dbReference type="EMBL" id="TPX42819.1"/>
    </source>
</evidence>
<dbReference type="SUPFAM" id="SSF52255">
    <property type="entry name" value="N5-CAIR mutase (phosphoribosylaminoimidazole carboxylase, PurE)"/>
    <property type="match status" value="1"/>
</dbReference>
<comment type="caution">
    <text evidence="13">The sequence shown here is derived from an EMBL/GenBank/DDBJ whole genome shotgun (WGS) entry which is preliminary data.</text>
</comment>
<dbReference type="Gene3D" id="3.40.50.1970">
    <property type="match status" value="1"/>
</dbReference>
<dbReference type="FunFam" id="3.30.470.20:FF:000037">
    <property type="entry name" value="Phosphoribosylaminoimidazole carboxylase, chloroplastic"/>
    <property type="match status" value="1"/>
</dbReference>
<dbReference type="Proteomes" id="UP000317494">
    <property type="component" value="Unassembled WGS sequence"/>
</dbReference>
<keyword evidence="10 11" id="KW-0456">Lyase</keyword>
<comment type="pathway">
    <text evidence="2 11">Purine metabolism; IMP biosynthesis via de novo pathway; 5-amino-1-(5-phospho-D-ribosyl)imidazole-4-carboxylate from 5-amino-1-(5-phospho-D-ribosyl)imidazole (carboxylase route): step 1/1.</text>
</comment>
<dbReference type="SMART" id="SM01001">
    <property type="entry name" value="AIRC"/>
    <property type="match status" value="1"/>
</dbReference>
<feature type="domain" description="ATP-grasp" evidence="12">
    <location>
        <begin position="157"/>
        <end position="351"/>
    </location>
</feature>
<evidence type="ECO:0000256" key="7">
    <source>
        <dbReference type="ARBA" id="ARBA00022755"/>
    </source>
</evidence>
<dbReference type="SUPFAM" id="SSF56059">
    <property type="entry name" value="Glutathione synthetase ATP-binding domain-like"/>
    <property type="match status" value="1"/>
</dbReference>
<dbReference type="PANTHER" id="PTHR11609">
    <property type="entry name" value="PURINE BIOSYNTHESIS PROTEIN 6/7, PUR6/7"/>
    <property type="match status" value="1"/>
</dbReference>
<dbReference type="InterPro" id="IPR011054">
    <property type="entry name" value="Rudment_hybrid_motif"/>
</dbReference>
<dbReference type="InterPro" id="IPR016185">
    <property type="entry name" value="PreATP-grasp_dom_sf"/>
</dbReference>
<evidence type="ECO:0000259" key="12">
    <source>
        <dbReference type="PROSITE" id="PS50975"/>
    </source>
</evidence>
<evidence type="ECO:0000256" key="6">
    <source>
        <dbReference type="ARBA" id="ARBA00022741"/>
    </source>
</evidence>
<name>A0A507CUJ2_9FUNG</name>
<dbReference type="InterPro" id="IPR000031">
    <property type="entry name" value="PurE_dom"/>
</dbReference>
<keyword evidence="6 11" id="KW-0547">Nucleotide-binding</keyword>
<keyword evidence="8 11" id="KW-0210">Decarboxylase</keyword>
<evidence type="ECO:0000256" key="4">
    <source>
        <dbReference type="ARBA" id="ARBA00012329"/>
    </source>
</evidence>
<evidence type="ECO:0000256" key="5">
    <source>
        <dbReference type="ARBA" id="ARBA00021059"/>
    </source>
</evidence>
<dbReference type="InterPro" id="IPR033747">
    <property type="entry name" value="PurE_ClassI"/>
</dbReference>
<dbReference type="GO" id="GO:0004638">
    <property type="term" value="F:phosphoribosylaminoimidazole carboxylase activity"/>
    <property type="evidence" value="ECO:0007669"/>
    <property type="project" value="UniProtKB-UniRule"/>
</dbReference>
<dbReference type="FunFam" id="3.40.50.1970:FF:000013">
    <property type="entry name" value="Phosphoribosylaminoimidazole carboxylase"/>
    <property type="match status" value="1"/>
</dbReference>
<proteinExistence type="inferred from homology"/>
<dbReference type="InterPro" id="IPR011761">
    <property type="entry name" value="ATP-grasp"/>
</dbReference>
<dbReference type="PANTHER" id="PTHR11609:SF5">
    <property type="entry name" value="PHOSPHORIBOSYLAMINOIMIDAZOLE CARBOXYLASE"/>
    <property type="match status" value="1"/>
</dbReference>
<dbReference type="InterPro" id="IPR003135">
    <property type="entry name" value="ATP-grasp_carboxylate-amine"/>
</dbReference>
<dbReference type="SUPFAM" id="SSF51246">
    <property type="entry name" value="Rudiment single hybrid motif"/>
    <property type="match status" value="1"/>
</dbReference>
<dbReference type="Pfam" id="PF02222">
    <property type="entry name" value="ATP-grasp"/>
    <property type="match status" value="1"/>
</dbReference>
<dbReference type="NCBIfam" id="NF004679">
    <property type="entry name" value="PRK06019.1-5"/>
    <property type="match status" value="1"/>
</dbReference>
<dbReference type="InterPro" id="IPR005875">
    <property type="entry name" value="PurK"/>
</dbReference>
<dbReference type="EMBL" id="QEAN01000220">
    <property type="protein sequence ID" value="TPX42819.1"/>
    <property type="molecule type" value="Genomic_DNA"/>
</dbReference>
<dbReference type="NCBIfam" id="TIGR01161">
    <property type="entry name" value="purK"/>
    <property type="match status" value="1"/>
</dbReference>
<dbReference type="GO" id="GO:0046872">
    <property type="term" value="F:metal ion binding"/>
    <property type="evidence" value="ECO:0007669"/>
    <property type="project" value="InterPro"/>
</dbReference>
<dbReference type="PROSITE" id="PS50975">
    <property type="entry name" value="ATP_GRASP"/>
    <property type="match status" value="1"/>
</dbReference>
<organism evidence="13 14">
    <name type="scientific">Synchytrium endobioticum</name>
    <dbReference type="NCBI Taxonomy" id="286115"/>
    <lineage>
        <taxon>Eukaryota</taxon>
        <taxon>Fungi</taxon>
        <taxon>Fungi incertae sedis</taxon>
        <taxon>Chytridiomycota</taxon>
        <taxon>Chytridiomycota incertae sedis</taxon>
        <taxon>Chytridiomycetes</taxon>
        <taxon>Synchytriales</taxon>
        <taxon>Synchytriaceae</taxon>
        <taxon>Synchytrium</taxon>
    </lineage>
</organism>
<dbReference type="Gene3D" id="3.40.50.20">
    <property type="match status" value="1"/>
</dbReference>
<dbReference type="EC" id="4.1.1.21" evidence="4 11"/>
<dbReference type="Pfam" id="PF00731">
    <property type="entry name" value="AIRC"/>
    <property type="match status" value="1"/>
</dbReference>
<dbReference type="STRING" id="286115.A0A507CUJ2"/>
<keyword evidence="14" id="KW-1185">Reference proteome</keyword>
<dbReference type="HAMAP" id="MF_01928">
    <property type="entry name" value="PurK"/>
    <property type="match status" value="1"/>
</dbReference>
<sequence length="617" mass="65900">MGIRHLSRPSLVVVSVASVFLGNRLHDEYAIYHCAESQPDQSDMQNMDGKKVTVGILGGGQLGRMTAEVANRMNITVAVLDAALSPASLIVSHGPHVVGDFRNAQSILDLAQSCDILTVEIEHVDCDALDAVIAKIGMPVQPTPKTIRIIQDKMMQKLHLRDHNVPVAPFVDIRLDGGVQGVKAAGDEIGYPFMLKSRTLAYDGRGNAVVKSPEDVPAAVKSLGGGAANGRPLYAEKWMPFTRELAVMVARSLNGDILSYPCVETVQQDSICHLVWAPAQINGLVATKAKKIAEQAISTLEGAGIYGVEMFEMPDGGIIINEIAPRPHNSGHYTQDASHTSQFEQHLRCILGMPLGSTEMKVPAAAMINILGTGAGDEALRHTLVPCAAALGVPGATVHLYGKRECRKGRKMGHINVVGQSMPLVIDRVKTILQSCQSSNLEYPISIRPDVGIIMGSDSDLQCMKPAATILSEFGVPFELTIVSAHRTPLRMVEYATAAAERGLKCIIAGAGGAAHLPGMVAALTPLPVIGVPVAQKVLDGQDSLYSIAQMPRGIPVATVAINNSTNAGLLAVRILGAHAPIYLEKMAAYMKKQASEVLDKVRKMEQVGWDSYQVKN</sequence>
<dbReference type="PIRSF" id="PIRSF001340">
    <property type="entry name" value="AIR_carboxylase"/>
    <property type="match status" value="1"/>
</dbReference>
<dbReference type="Gene3D" id="3.30.470.20">
    <property type="entry name" value="ATP-grasp fold, B domain"/>
    <property type="match status" value="1"/>
</dbReference>
<dbReference type="Gene3D" id="3.30.1490.20">
    <property type="entry name" value="ATP-grasp fold, A domain"/>
    <property type="match status" value="1"/>
</dbReference>
<accession>A0A507CUJ2</accession>
<dbReference type="Pfam" id="PF17769">
    <property type="entry name" value="PurK_C"/>
    <property type="match status" value="1"/>
</dbReference>
<dbReference type="InterPro" id="IPR040686">
    <property type="entry name" value="PurK_C"/>
</dbReference>
<dbReference type="GO" id="GO:0005524">
    <property type="term" value="F:ATP binding"/>
    <property type="evidence" value="ECO:0007669"/>
    <property type="project" value="UniProtKB-UniRule"/>
</dbReference>
<dbReference type="GO" id="GO:0006189">
    <property type="term" value="P:'de novo' IMP biosynthetic process"/>
    <property type="evidence" value="ECO:0007669"/>
    <property type="project" value="UniProtKB-UniRule"/>
</dbReference>